<comment type="caution">
    <text evidence="9">The sequence shown here is derived from an EMBL/GenBank/DDBJ whole genome shotgun (WGS) entry which is preliminary data.</text>
</comment>
<evidence type="ECO:0000256" key="5">
    <source>
        <dbReference type="ARBA" id="ARBA00023211"/>
    </source>
</evidence>
<evidence type="ECO:0000256" key="6">
    <source>
        <dbReference type="ARBA" id="ARBA00023277"/>
    </source>
</evidence>
<protein>
    <recommendedName>
        <fullName evidence="7">Fructose-1,6-bisphosphatase</fullName>
    </recommendedName>
</protein>
<evidence type="ECO:0000256" key="1">
    <source>
        <dbReference type="ARBA" id="ARBA00001273"/>
    </source>
</evidence>
<evidence type="ECO:0000313" key="9">
    <source>
        <dbReference type="EMBL" id="TCT00989.1"/>
    </source>
</evidence>
<reference evidence="9 10" key="1">
    <citation type="submission" date="2019-03" db="EMBL/GenBank/DDBJ databases">
        <title>Genomic Encyclopedia of Type Strains, Phase IV (KMG-IV): sequencing the most valuable type-strain genomes for metagenomic binning, comparative biology and taxonomic classification.</title>
        <authorList>
            <person name="Goeker M."/>
        </authorList>
    </citation>
    <scope>NUCLEOTIDE SEQUENCE [LARGE SCALE GENOMIC DNA]</scope>
    <source>
        <strain evidence="9 10">DSM 9035</strain>
    </source>
</reference>
<keyword evidence="3" id="KW-0479">Metal-binding</keyword>
<evidence type="ECO:0000256" key="4">
    <source>
        <dbReference type="ARBA" id="ARBA00022801"/>
    </source>
</evidence>
<dbReference type="GO" id="GO:0046872">
    <property type="term" value="F:metal ion binding"/>
    <property type="evidence" value="ECO:0007669"/>
    <property type="project" value="UniProtKB-KW"/>
</dbReference>
<dbReference type="AlphaFoldDB" id="A0A4R3LNH3"/>
<feature type="binding site" evidence="8">
    <location>
        <position position="126"/>
    </location>
    <ligand>
        <name>substrate</name>
    </ligand>
</feature>
<dbReference type="Gene3D" id="3.30.540.10">
    <property type="entry name" value="Fructose-1,6-Bisphosphatase, subunit A, domain 1"/>
    <property type="match status" value="1"/>
</dbReference>
<feature type="binding site" evidence="8">
    <location>
        <begin position="194"/>
        <end position="196"/>
    </location>
    <ligand>
        <name>substrate</name>
    </ligand>
</feature>
<feature type="binding site" evidence="8">
    <location>
        <begin position="95"/>
        <end position="97"/>
    </location>
    <ligand>
        <name>substrate</name>
    </ligand>
</feature>
<dbReference type="SUPFAM" id="SSF56655">
    <property type="entry name" value="Carbohydrate phosphatase"/>
    <property type="match status" value="1"/>
</dbReference>
<comment type="catalytic activity">
    <reaction evidence="1">
        <text>beta-D-fructose 1,6-bisphosphate + H2O = beta-D-fructose 6-phosphate + phosphate</text>
        <dbReference type="Rhea" id="RHEA:11064"/>
        <dbReference type="ChEBI" id="CHEBI:15377"/>
        <dbReference type="ChEBI" id="CHEBI:32966"/>
        <dbReference type="ChEBI" id="CHEBI:43474"/>
        <dbReference type="ChEBI" id="CHEBI:57634"/>
        <dbReference type="EC" id="3.1.3.11"/>
    </reaction>
</comment>
<evidence type="ECO:0000256" key="8">
    <source>
        <dbReference type="PIRSR" id="PIRSR004532-2"/>
    </source>
</evidence>
<keyword evidence="10" id="KW-1185">Reference proteome</keyword>
<organism evidence="9 10">
    <name type="scientific">Aquabacter spiritensis</name>
    <dbReference type="NCBI Taxonomy" id="933073"/>
    <lineage>
        <taxon>Bacteria</taxon>
        <taxon>Pseudomonadati</taxon>
        <taxon>Pseudomonadota</taxon>
        <taxon>Alphaproteobacteria</taxon>
        <taxon>Hyphomicrobiales</taxon>
        <taxon>Xanthobacteraceae</taxon>
        <taxon>Aquabacter</taxon>
    </lineage>
</organism>
<dbReference type="OrthoDB" id="9779353at2"/>
<proteinExistence type="inferred from homology"/>
<evidence type="ECO:0000256" key="7">
    <source>
        <dbReference type="PIRNR" id="PIRNR004532"/>
    </source>
</evidence>
<dbReference type="PANTHER" id="PTHR30447">
    <property type="entry name" value="FRUCTOSE-1,6-BISPHOSPHATASE CLASS 2"/>
    <property type="match status" value="1"/>
</dbReference>
<feature type="binding site" evidence="8">
    <location>
        <position position="219"/>
    </location>
    <ligand>
        <name>substrate</name>
    </ligand>
</feature>
<dbReference type="GO" id="GO:0030388">
    <property type="term" value="P:fructose 1,6-bisphosphate metabolic process"/>
    <property type="evidence" value="ECO:0007669"/>
    <property type="project" value="TreeGrafter"/>
</dbReference>
<keyword evidence="6 7" id="KW-0119">Carbohydrate metabolism</keyword>
<dbReference type="Proteomes" id="UP000294664">
    <property type="component" value="Unassembled WGS sequence"/>
</dbReference>
<dbReference type="PANTHER" id="PTHR30447:SF0">
    <property type="entry name" value="FRUCTOSE-1,6-BISPHOSPHATASE 1 CLASS 2-RELATED"/>
    <property type="match status" value="1"/>
</dbReference>
<comment type="similarity">
    <text evidence="2 7">Belongs to the FBPase class 2 family.</text>
</comment>
<evidence type="ECO:0000256" key="3">
    <source>
        <dbReference type="ARBA" id="ARBA00022723"/>
    </source>
</evidence>
<feature type="binding site" evidence="8">
    <location>
        <begin position="172"/>
        <end position="174"/>
    </location>
    <ligand>
        <name>substrate</name>
    </ligand>
</feature>
<dbReference type="InterPro" id="IPR004464">
    <property type="entry name" value="FBPase_class-2/SBPase"/>
</dbReference>
<evidence type="ECO:0000313" key="10">
    <source>
        <dbReference type="Proteomes" id="UP000294664"/>
    </source>
</evidence>
<evidence type="ECO:0000256" key="2">
    <source>
        <dbReference type="ARBA" id="ARBA00008989"/>
    </source>
</evidence>
<dbReference type="Gene3D" id="3.40.190.90">
    <property type="match status" value="1"/>
</dbReference>
<dbReference type="GO" id="GO:0005829">
    <property type="term" value="C:cytosol"/>
    <property type="evidence" value="ECO:0007669"/>
    <property type="project" value="TreeGrafter"/>
</dbReference>
<name>A0A4R3LNH3_9HYPH</name>
<dbReference type="GO" id="GO:0006094">
    <property type="term" value="P:gluconeogenesis"/>
    <property type="evidence" value="ECO:0007669"/>
    <property type="project" value="InterPro"/>
</dbReference>
<dbReference type="Pfam" id="PF03320">
    <property type="entry name" value="FBPase_glpX"/>
    <property type="match status" value="1"/>
</dbReference>
<dbReference type="EMBL" id="SMAI01000020">
    <property type="protein sequence ID" value="TCT00989.1"/>
    <property type="molecule type" value="Genomic_DNA"/>
</dbReference>
<sequence length="328" mass="34478">MESRIAPVLDRRLAIDLVNVTERAAVAAARWRGRGDEPAAEEAAIQGAHRELMRCVFTGRIAIGEGPEAATQRLFHGEAVGMGGPEVDIAIDALEGTTLCAKNMSGSISVVVVAEPGSLLTPPPVYMEKVAIGPGYPAGIVSLAAPPGEMVRVLAEARGVATSQITALVLDRPRHSKLIEAVRQAGASVKLITDGDVAGIIHTTTPKESGVDLYLGSGGAAEGVLAAAALRCMGGQMEGRLVLDTEAKRKQAKAMGFRDFDRVYKIEDMVKGDCLVSVTGVTDGALLDGVRFGRDTIKTDTLLMRAATGILRRVTSTHRDLGRFAADE</sequence>
<dbReference type="GO" id="GO:0042132">
    <property type="term" value="F:fructose 1,6-bisphosphate 1-phosphatase activity"/>
    <property type="evidence" value="ECO:0007669"/>
    <property type="project" value="UniProtKB-EC"/>
</dbReference>
<dbReference type="GO" id="GO:0006071">
    <property type="term" value="P:glycerol metabolic process"/>
    <property type="evidence" value="ECO:0007669"/>
    <property type="project" value="InterPro"/>
</dbReference>
<gene>
    <name evidence="9" type="ORF">EDC64_12077</name>
</gene>
<keyword evidence="4" id="KW-0378">Hydrolase</keyword>
<keyword evidence="5" id="KW-0464">Manganese</keyword>
<accession>A0A4R3LNH3</accession>
<dbReference type="PIRSF" id="PIRSF004532">
    <property type="entry name" value="GlpX"/>
    <property type="match status" value="1"/>
</dbReference>
<dbReference type="RefSeq" id="WP_132035822.1">
    <property type="nucleotide sequence ID" value="NZ_SMAI01000020.1"/>
</dbReference>